<feature type="non-terminal residue" evidence="1">
    <location>
        <position position="1"/>
    </location>
</feature>
<comment type="caution">
    <text evidence="1">The sequence shown here is derived from an EMBL/GenBank/DDBJ whole genome shotgun (WGS) entry which is preliminary data.</text>
</comment>
<organism evidence="1 2">
    <name type="scientific">Taxus chinensis</name>
    <name type="common">Chinese yew</name>
    <name type="synonym">Taxus wallichiana var. chinensis</name>
    <dbReference type="NCBI Taxonomy" id="29808"/>
    <lineage>
        <taxon>Eukaryota</taxon>
        <taxon>Viridiplantae</taxon>
        <taxon>Streptophyta</taxon>
        <taxon>Embryophyta</taxon>
        <taxon>Tracheophyta</taxon>
        <taxon>Spermatophyta</taxon>
        <taxon>Pinopsida</taxon>
        <taxon>Pinidae</taxon>
        <taxon>Conifers II</taxon>
        <taxon>Cupressales</taxon>
        <taxon>Taxaceae</taxon>
        <taxon>Taxus</taxon>
    </lineage>
</organism>
<reference evidence="1 2" key="1">
    <citation type="journal article" date="2021" name="Nat. Plants">
        <title>The Taxus genome provides insights into paclitaxel biosynthesis.</title>
        <authorList>
            <person name="Xiong X."/>
            <person name="Gou J."/>
            <person name="Liao Q."/>
            <person name="Li Y."/>
            <person name="Zhou Q."/>
            <person name="Bi G."/>
            <person name="Li C."/>
            <person name="Du R."/>
            <person name="Wang X."/>
            <person name="Sun T."/>
            <person name="Guo L."/>
            <person name="Liang H."/>
            <person name="Lu P."/>
            <person name="Wu Y."/>
            <person name="Zhang Z."/>
            <person name="Ro D.K."/>
            <person name="Shang Y."/>
            <person name="Huang S."/>
            <person name="Yan J."/>
        </authorList>
    </citation>
    <scope>NUCLEOTIDE SEQUENCE [LARGE SCALE GENOMIC DNA]</scope>
    <source>
        <strain evidence="1">Ta-2019</strain>
    </source>
</reference>
<dbReference type="Proteomes" id="UP000824469">
    <property type="component" value="Unassembled WGS sequence"/>
</dbReference>
<dbReference type="EMBL" id="JAHRHJ020000004">
    <property type="protein sequence ID" value="KAH9318278.1"/>
    <property type="molecule type" value="Genomic_DNA"/>
</dbReference>
<feature type="non-terminal residue" evidence="1">
    <location>
        <position position="233"/>
    </location>
</feature>
<keyword evidence="2" id="KW-1185">Reference proteome</keyword>
<evidence type="ECO:0000313" key="2">
    <source>
        <dbReference type="Proteomes" id="UP000824469"/>
    </source>
</evidence>
<sequence length="233" mass="27322">CEIKQILWPIEYLHLSCKGREETPPSYVYLASIQNPMSEKGSPLEVSDLQREGHKRDEAGIDMLPQEQEGESMRKERKPIFLIKIWRKWRLMLALRDAVVPLWHKTFRKKLQPLMAQEVKCRFQKCWKVGDVILPVATRTEDWGLNPPRCLVKSVALMPVMQRLFKRVIFEKKPEILCKEKPKSSSFNYKSWLDPWIGNPDSQGDNDNKCQVGPIEDCHNRFCDGYIPIVMLR</sequence>
<proteinExistence type="predicted"/>
<evidence type="ECO:0000313" key="1">
    <source>
        <dbReference type="EMBL" id="KAH9318278.1"/>
    </source>
</evidence>
<name>A0AA38GB37_TAXCH</name>
<dbReference type="AlphaFoldDB" id="A0AA38GB37"/>
<protein>
    <submittedName>
        <fullName evidence="1">Uncharacterized protein</fullName>
    </submittedName>
</protein>
<accession>A0AA38GB37</accession>
<gene>
    <name evidence="1" type="ORF">KI387_020047</name>
</gene>